<dbReference type="OrthoDB" id="2441166at2759"/>
<protein>
    <submittedName>
        <fullName evidence="2">Uncharacterized protein</fullName>
    </submittedName>
</protein>
<feature type="chain" id="PRO_5040131306" evidence="1">
    <location>
        <begin position="19"/>
        <end position="251"/>
    </location>
</feature>
<proteinExistence type="predicted"/>
<reference evidence="2" key="1">
    <citation type="journal article" date="2020" name="Fungal Divers.">
        <title>Resolving the Mortierellaceae phylogeny through synthesis of multi-gene phylogenetics and phylogenomics.</title>
        <authorList>
            <person name="Vandepol N."/>
            <person name="Liber J."/>
            <person name="Desiro A."/>
            <person name="Na H."/>
            <person name="Kennedy M."/>
            <person name="Barry K."/>
            <person name="Grigoriev I.V."/>
            <person name="Miller A.N."/>
            <person name="O'Donnell K."/>
            <person name="Stajich J.E."/>
            <person name="Bonito G."/>
        </authorList>
    </citation>
    <scope>NUCLEOTIDE SEQUENCE</scope>
    <source>
        <strain evidence="2">BC1065</strain>
    </source>
</reference>
<dbReference type="EMBL" id="JAAAJB010000405">
    <property type="protein sequence ID" value="KAG0256562.1"/>
    <property type="molecule type" value="Genomic_DNA"/>
</dbReference>
<gene>
    <name evidence="2" type="ORF">DFQ27_005667</name>
</gene>
<evidence type="ECO:0000313" key="3">
    <source>
        <dbReference type="Proteomes" id="UP000807716"/>
    </source>
</evidence>
<comment type="caution">
    <text evidence="2">The sequence shown here is derived from an EMBL/GenBank/DDBJ whole genome shotgun (WGS) entry which is preliminary data.</text>
</comment>
<dbReference type="Proteomes" id="UP000807716">
    <property type="component" value="Unassembled WGS sequence"/>
</dbReference>
<dbReference type="AlphaFoldDB" id="A0A9P6Q0V5"/>
<name>A0A9P6Q0V5_9FUNG</name>
<sequence>MLLSKSLLLLCSTVVVMARQSTRGVVSNAIFVGEDTSDPKASPVEVFKNPENHATAASSVVLFAAEMTGFTPGVRPAKSLEKPFHKFWEKVSVFPGFDLEKNEQQTLELSGSWTQMEEAIEKAVSANGAIVASSILQLAPYYILLDKSLDKWILSLVVFEQPKESHAVKVQLVHMFLETTTGDNHYPVITPNQKAKIESSLFKVNSSLLTSNAETFAQKVHISLVDDTINILASPEFPDSDIFIPACRGML</sequence>
<keyword evidence="1" id="KW-0732">Signal</keyword>
<organism evidence="2 3">
    <name type="scientific">Actinomortierella ambigua</name>
    <dbReference type="NCBI Taxonomy" id="1343610"/>
    <lineage>
        <taxon>Eukaryota</taxon>
        <taxon>Fungi</taxon>
        <taxon>Fungi incertae sedis</taxon>
        <taxon>Mucoromycota</taxon>
        <taxon>Mortierellomycotina</taxon>
        <taxon>Mortierellomycetes</taxon>
        <taxon>Mortierellales</taxon>
        <taxon>Mortierellaceae</taxon>
        <taxon>Actinomortierella</taxon>
    </lineage>
</organism>
<feature type="signal peptide" evidence="1">
    <location>
        <begin position="1"/>
        <end position="18"/>
    </location>
</feature>
<evidence type="ECO:0000313" key="2">
    <source>
        <dbReference type="EMBL" id="KAG0256562.1"/>
    </source>
</evidence>
<evidence type="ECO:0000256" key="1">
    <source>
        <dbReference type="SAM" id="SignalP"/>
    </source>
</evidence>
<accession>A0A9P6Q0V5</accession>
<keyword evidence="3" id="KW-1185">Reference proteome</keyword>